<dbReference type="CDD" id="cd05303">
    <property type="entry name" value="PGDH_2"/>
    <property type="match status" value="1"/>
</dbReference>
<keyword evidence="3" id="KW-0520">NAD</keyword>
<keyword evidence="2 4" id="KW-0560">Oxidoreductase</keyword>
<dbReference type="PANTHER" id="PTHR43761:SF1">
    <property type="entry name" value="D-ISOMER SPECIFIC 2-HYDROXYACID DEHYDROGENASE CATALYTIC DOMAIN-CONTAINING PROTEIN-RELATED"/>
    <property type="match status" value="1"/>
</dbReference>
<name>A0A7Y8XZ14_9FLAO</name>
<dbReference type="GO" id="GO:0016616">
    <property type="term" value="F:oxidoreductase activity, acting on the CH-OH group of donors, NAD or NADP as acceptor"/>
    <property type="evidence" value="ECO:0007669"/>
    <property type="project" value="InterPro"/>
</dbReference>
<dbReference type="InterPro" id="IPR006140">
    <property type="entry name" value="D-isomer_DH_NAD-bd"/>
</dbReference>
<dbReference type="AlphaFoldDB" id="A0A7Y8XZ14"/>
<dbReference type="Pfam" id="PF00389">
    <property type="entry name" value="2-Hacid_dh"/>
    <property type="match status" value="1"/>
</dbReference>
<dbReference type="GO" id="GO:0051287">
    <property type="term" value="F:NAD binding"/>
    <property type="evidence" value="ECO:0007669"/>
    <property type="project" value="InterPro"/>
</dbReference>
<evidence type="ECO:0000313" key="7">
    <source>
        <dbReference type="EMBL" id="NYA69367.1"/>
    </source>
</evidence>
<dbReference type="Proteomes" id="UP000535020">
    <property type="component" value="Unassembled WGS sequence"/>
</dbReference>
<evidence type="ECO:0000256" key="2">
    <source>
        <dbReference type="ARBA" id="ARBA00023002"/>
    </source>
</evidence>
<accession>A0A7Y8XZ14</accession>
<feature type="domain" description="D-isomer specific 2-hydroxyacid dehydrogenase catalytic" evidence="5">
    <location>
        <begin position="7"/>
        <end position="316"/>
    </location>
</feature>
<evidence type="ECO:0000256" key="4">
    <source>
        <dbReference type="RuleBase" id="RU003719"/>
    </source>
</evidence>
<dbReference type="Gene3D" id="3.40.50.720">
    <property type="entry name" value="NAD(P)-binding Rossmann-like Domain"/>
    <property type="match status" value="2"/>
</dbReference>
<dbReference type="SUPFAM" id="SSF52283">
    <property type="entry name" value="Formate/glycerate dehydrogenase catalytic domain-like"/>
    <property type="match status" value="1"/>
</dbReference>
<dbReference type="SUPFAM" id="SSF51735">
    <property type="entry name" value="NAD(P)-binding Rossmann-fold domains"/>
    <property type="match status" value="1"/>
</dbReference>
<evidence type="ECO:0000256" key="3">
    <source>
        <dbReference type="ARBA" id="ARBA00023027"/>
    </source>
</evidence>
<dbReference type="Pfam" id="PF02826">
    <property type="entry name" value="2-Hacid_dh_C"/>
    <property type="match status" value="1"/>
</dbReference>
<dbReference type="InterPro" id="IPR050418">
    <property type="entry name" value="D-iso_2-hydroxyacid_DH_PdxB"/>
</dbReference>
<organism evidence="7 8">
    <name type="scientific">Flavobacterium agri</name>
    <dbReference type="NCBI Taxonomy" id="2743471"/>
    <lineage>
        <taxon>Bacteria</taxon>
        <taxon>Pseudomonadati</taxon>
        <taxon>Bacteroidota</taxon>
        <taxon>Flavobacteriia</taxon>
        <taxon>Flavobacteriales</taxon>
        <taxon>Flavobacteriaceae</taxon>
        <taxon>Flavobacterium</taxon>
    </lineage>
</organism>
<evidence type="ECO:0000259" key="6">
    <source>
        <dbReference type="Pfam" id="PF02826"/>
    </source>
</evidence>
<gene>
    <name evidence="7" type="ORF">HZF10_00430</name>
</gene>
<evidence type="ECO:0000256" key="1">
    <source>
        <dbReference type="ARBA" id="ARBA00005854"/>
    </source>
</evidence>
<feature type="domain" description="D-isomer specific 2-hydroxyacid dehydrogenase NAD-binding" evidence="6">
    <location>
        <begin position="108"/>
        <end position="293"/>
    </location>
</feature>
<proteinExistence type="inferred from homology"/>
<comment type="caution">
    <text evidence="7">The sequence shown here is derived from an EMBL/GenBank/DDBJ whole genome shotgun (WGS) entry which is preliminary data.</text>
</comment>
<reference evidence="7 8" key="1">
    <citation type="submission" date="2020-07" db="EMBL/GenBank/DDBJ databases">
        <authorList>
            <person name="Sun Q."/>
        </authorList>
    </citation>
    <scope>NUCLEOTIDE SEQUENCE [LARGE SCALE GENOMIC DNA]</scope>
    <source>
        <strain evidence="7 8">MAH-1</strain>
    </source>
</reference>
<protein>
    <submittedName>
        <fullName evidence="7">D-2-hydroxyacid dehydrogenase</fullName>
    </submittedName>
</protein>
<evidence type="ECO:0000259" key="5">
    <source>
        <dbReference type="Pfam" id="PF00389"/>
    </source>
</evidence>
<dbReference type="PANTHER" id="PTHR43761">
    <property type="entry name" value="D-ISOMER SPECIFIC 2-HYDROXYACID DEHYDROGENASE FAMILY PROTEIN (AFU_ORTHOLOGUE AFUA_1G13630)"/>
    <property type="match status" value="1"/>
</dbReference>
<evidence type="ECO:0000313" key="8">
    <source>
        <dbReference type="Proteomes" id="UP000535020"/>
    </source>
</evidence>
<comment type="similarity">
    <text evidence="1 4">Belongs to the D-isomer specific 2-hydroxyacid dehydrogenase family.</text>
</comment>
<dbReference type="InterPro" id="IPR006139">
    <property type="entry name" value="D-isomer_2_OHA_DH_cat_dom"/>
</dbReference>
<dbReference type="InterPro" id="IPR036291">
    <property type="entry name" value="NAD(P)-bd_dom_sf"/>
</dbReference>
<keyword evidence="8" id="KW-1185">Reference proteome</keyword>
<dbReference type="RefSeq" id="WP_176004188.1">
    <property type="nucleotide sequence ID" value="NZ_JABWMI010000001.1"/>
</dbReference>
<dbReference type="EMBL" id="JACBJI010000001">
    <property type="protein sequence ID" value="NYA69367.1"/>
    <property type="molecule type" value="Genomic_DNA"/>
</dbReference>
<sequence>MKILANDGISKAGAKALENAGFEVITTKVAQEQVANFINAHKVDVILVRSATKVRKEIIDNCPSLKIIGRGGVGMDNIDVDYARSKGLHVINTPASSSESVAELVFAHLFSGVRFLYDSNRNMPLEGDSNFEGLKKAYANGIELRGKTLGIIGFGRIGRAVAKIGLGLGMRVIASDKFVGSAEIKVDFYNGQFINVDIVTEPMEDILRDSDFISLHVPAQDGYVIGAPEFEAMKDGSAIVNASRGGVIDEVALLEALESGKIAFAGLDVFENEPTPAIQVLMHPKVSLTPHIGAATNEAQDRIGTELAEQIIGLLKPEVN</sequence>